<comment type="caution">
    <text evidence="1">The sequence shown here is derived from an EMBL/GenBank/DDBJ whole genome shotgun (WGS) entry which is preliminary data.</text>
</comment>
<dbReference type="Proteomes" id="UP001433508">
    <property type="component" value="Unassembled WGS sequence"/>
</dbReference>
<keyword evidence="2" id="KW-1185">Reference proteome</keyword>
<accession>A0ACC3T9M4</accession>
<evidence type="ECO:0000313" key="1">
    <source>
        <dbReference type="EMBL" id="KAK9240617.1"/>
    </source>
</evidence>
<name>A0ACC3T9M4_LIPKO</name>
<sequence>MSDVDISIRSYSTNPTPKPHTVYHVQIRLPLRSYTVMKRFSDFVALASEMEHAIGESIPFKLPKKQLFGRHSVTNIELIEERRAGLELFLRDVQKSYDQRWRLSDPWRDFLGLSAAGRANQGSSLLSSSSTNASLVMPSGKNISDPVVWLDTLHEVKTLLHEARKYLSDRDTLGGTGSVNKSGVLESHSAAAEAKKCLVQSGTKIVMLDRGLKELANSVGQGELRRRGDMLNLVKKERQGLESLASTVSRNTTATDSTSSSAMSESPDRAALFAGNNKGILGTVTSTAKRVLGPMAETGETRQLDNQGLLNLQMQKMQEQEDSLQEFSKILARQKQLGIEINDELELQNEMLRMLEDDVENSDGKLRRADKQLRKIK</sequence>
<gene>
    <name evidence="1" type="ORF">V1525DRAFT_453735</name>
</gene>
<evidence type="ECO:0000313" key="2">
    <source>
        <dbReference type="Proteomes" id="UP001433508"/>
    </source>
</evidence>
<reference evidence="2" key="1">
    <citation type="journal article" date="2024" name="Front. Bioeng. Biotechnol.">
        <title>Genome-scale model development and genomic sequencing of the oleaginous clade Lipomyces.</title>
        <authorList>
            <person name="Czajka J.J."/>
            <person name="Han Y."/>
            <person name="Kim J."/>
            <person name="Mondo S.J."/>
            <person name="Hofstad B.A."/>
            <person name="Robles A."/>
            <person name="Haridas S."/>
            <person name="Riley R."/>
            <person name="LaButti K."/>
            <person name="Pangilinan J."/>
            <person name="Andreopoulos W."/>
            <person name="Lipzen A."/>
            <person name="Yan J."/>
            <person name="Wang M."/>
            <person name="Ng V."/>
            <person name="Grigoriev I.V."/>
            <person name="Spatafora J.W."/>
            <person name="Magnuson J.K."/>
            <person name="Baker S.E."/>
            <person name="Pomraning K.R."/>
        </authorList>
    </citation>
    <scope>NUCLEOTIDE SEQUENCE [LARGE SCALE GENOMIC DNA]</scope>
    <source>
        <strain evidence="2">CBS 7786</strain>
    </source>
</reference>
<organism evidence="1 2">
    <name type="scientific">Lipomyces kononenkoae</name>
    <name type="common">Yeast</name>
    <dbReference type="NCBI Taxonomy" id="34357"/>
    <lineage>
        <taxon>Eukaryota</taxon>
        <taxon>Fungi</taxon>
        <taxon>Dikarya</taxon>
        <taxon>Ascomycota</taxon>
        <taxon>Saccharomycotina</taxon>
        <taxon>Lipomycetes</taxon>
        <taxon>Lipomycetales</taxon>
        <taxon>Lipomycetaceae</taxon>
        <taxon>Lipomyces</taxon>
    </lineage>
</organism>
<proteinExistence type="predicted"/>
<dbReference type="EMBL" id="MU971338">
    <property type="protein sequence ID" value="KAK9240617.1"/>
    <property type="molecule type" value="Genomic_DNA"/>
</dbReference>
<protein>
    <submittedName>
        <fullName evidence="1">Uncharacterized protein</fullName>
    </submittedName>
</protein>